<proteinExistence type="predicted"/>
<keyword evidence="3" id="KW-1185">Reference proteome</keyword>
<dbReference type="EMBL" id="CP032698">
    <property type="protein sequence ID" value="AYG83226.1"/>
    <property type="molecule type" value="Genomic_DNA"/>
</dbReference>
<feature type="region of interest" description="Disordered" evidence="1">
    <location>
        <begin position="50"/>
        <end position="70"/>
    </location>
</feature>
<protein>
    <submittedName>
        <fullName evidence="2">Uncharacterized protein</fullName>
    </submittedName>
</protein>
<reference evidence="2 3" key="1">
    <citation type="submission" date="2018-10" db="EMBL/GenBank/DDBJ databases">
        <title>Relationship between Morphology and Antimicrobial Activity in Streptomyces.</title>
        <authorList>
            <person name="Kang H.J."/>
            <person name="Kim S.B."/>
        </authorList>
    </citation>
    <scope>NUCLEOTIDE SEQUENCE [LARGE SCALE GENOMIC DNA]</scope>
    <source>
        <strain evidence="2 3">BH38</strain>
    </source>
</reference>
<evidence type="ECO:0000256" key="1">
    <source>
        <dbReference type="SAM" id="MobiDB-lite"/>
    </source>
</evidence>
<sequence length="70" mass="6848">MASAGSAQSRTVVATEVGTSCHASATAQLAEPVPPPMSVCVAGVHVPAASRNAPSAERTASNVAGIRYAA</sequence>
<accession>A0A387HHA4</accession>
<dbReference type="KEGG" id="shun:DWB77_05422"/>
<dbReference type="AlphaFoldDB" id="A0A387HHA4"/>
<organism evidence="2 3">
    <name type="scientific">Streptomyces hundungensis</name>
    <dbReference type="NCBI Taxonomy" id="1077946"/>
    <lineage>
        <taxon>Bacteria</taxon>
        <taxon>Bacillati</taxon>
        <taxon>Actinomycetota</taxon>
        <taxon>Actinomycetes</taxon>
        <taxon>Kitasatosporales</taxon>
        <taxon>Streptomycetaceae</taxon>
        <taxon>Streptomyces</taxon>
    </lineage>
</organism>
<name>A0A387HHA4_9ACTN</name>
<gene>
    <name evidence="2" type="ORF">DWB77_05422</name>
</gene>
<evidence type="ECO:0000313" key="2">
    <source>
        <dbReference type="EMBL" id="AYG83226.1"/>
    </source>
</evidence>
<evidence type="ECO:0000313" key="3">
    <source>
        <dbReference type="Proteomes" id="UP000271554"/>
    </source>
</evidence>
<dbReference type="Proteomes" id="UP000271554">
    <property type="component" value="Chromosome"/>
</dbReference>